<keyword evidence="14" id="KW-1185">Reference proteome</keyword>
<proteinExistence type="inferred from homology"/>
<dbReference type="InterPro" id="IPR000387">
    <property type="entry name" value="Tyr_Pase_dom"/>
</dbReference>
<feature type="domain" description="Tyrosine specific protein phosphatases" evidence="12">
    <location>
        <begin position="108"/>
        <end position="168"/>
    </location>
</feature>
<evidence type="ECO:0000259" key="12">
    <source>
        <dbReference type="PROSITE" id="PS50056"/>
    </source>
</evidence>
<dbReference type="Gramene" id="TKW14599">
    <property type="protein sequence ID" value="TKW14599"/>
    <property type="gene ID" value="SEVIR_5G177570v2"/>
</dbReference>
<dbReference type="GO" id="GO:0043409">
    <property type="term" value="P:negative regulation of MAPK cascade"/>
    <property type="evidence" value="ECO:0007669"/>
    <property type="project" value="TreeGrafter"/>
</dbReference>
<comment type="similarity">
    <text evidence="3">Belongs to the protein-tyrosine phosphatase family. Non-receptor class dual specificity subfamily.</text>
</comment>
<organism evidence="13 14">
    <name type="scientific">Setaria viridis</name>
    <name type="common">Green bristlegrass</name>
    <name type="synonym">Setaria italica subsp. viridis</name>
    <dbReference type="NCBI Taxonomy" id="4556"/>
    <lineage>
        <taxon>Eukaryota</taxon>
        <taxon>Viridiplantae</taxon>
        <taxon>Streptophyta</taxon>
        <taxon>Embryophyta</taxon>
        <taxon>Tracheophyta</taxon>
        <taxon>Spermatophyta</taxon>
        <taxon>Magnoliopsida</taxon>
        <taxon>Liliopsida</taxon>
        <taxon>Poales</taxon>
        <taxon>Poaceae</taxon>
        <taxon>PACMAD clade</taxon>
        <taxon>Panicoideae</taxon>
        <taxon>Panicodae</taxon>
        <taxon>Paniceae</taxon>
        <taxon>Cenchrinae</taxon>
        <taxon>Setaria</taxon>
    </lineage>
</organism>
<evidence type="ECO:0000313" key="14">
    <source>
        <dbReference type="Proteomes" id="UP000298652"/>
    </source>
</evidence>
<dbReference type="Pfam" id="PF00782">
    <property type="entry name" value="DSPc"/>
    <property type="match status" value="1"/>
</dbReference>
<evidence type="ECO:0000256" key="4">
    <source>
        <dbReference type="ARBA" id="ARBA00022490"/>
    </source>
</evidence>
<dbReference type="EMBL" id="CM016556">
    <property type="protein sequence ID" value="TKW14599.1"/>
    <property type="molecule type" value="Genomic_DNA"/>
</dbReference>
<feature type="domain" description="Tyrosine-protein phosphatase" evidence="11">
    <location>
        <begin position="46"/>
        <end position="187"/>
    </location>
</feature>
<comment type="catalytic activity">
    <reaction evidence="9">
        <text>O-phospho-L-threonyl-[protein] + H2O = L-threonyl-[protein] + phosphate</text>
        <dbReference type="Rhea" id="RHEA:47004"/>
        <dbReference type="Rhea" id="RHEA-COMP:11060"/>
        <dbReference type="Rhea" id="RHEA-COMP:11605"/>
        <dbReference type="ChEBI" id="CHEBI:15377"/>
        <dbReference type="ChEBI" id="CHEBI:30013"/>
        <dbReference type="ChEBI" id="CHEBI:43474"/>
        <dbReference type="ChEBI" id="CHEBI:61977"/>
        <dbReference type="EC" id="3.1.3.16"/>
    </reaction>
</comment>
<dbReference type="SUPFAM" id="SSF52799">
    <property type="entry name" value="(Phosphotyrosine protein) phosphatases II"/>
    <property type="match status" value="1"/>
</dbReference>
<comment type="subcellular location">
    <subcellularLocation>
        <location evidence="2">Cytoplasm</location>
    </subcellularLocation>
    <subcellularLocation>
        <location evidence="1">Nucleus</location>
    </subcellularLocation>
</comment>
<evidence type="ECO:0000256" key="6">
    <source>
        <dbReference type="ARBA" id="ARBA00022912"/>
    </source>
</evidence>
<dbReference type="GO" id="GO:0008330">
    <property type="term" value="F:protein tyrosine/threonine phosphatase activity"/>
    <property type="evidence" value="ECO:0007669"/>
    <property type="project" value="TreeGrafter"/>
</dbReference>
<name>A0A4U6UL21_SETVI</name>
<dbReference type="InterPro" id="IPR020422">
    <property type="entry name" value="TYR_PHOSPHATASE_DUAL_dom"/>
</dbReference>
<evidence type="ECO:0008006" key="15">
    <source>
        <dbReference type="Google" id="ProtNLM"/>
    </source>
</evidence>
<keyword evidence="4" id="KW-0963">Cytoplasm</keyword>
<dbReference type="GO" id="GO:0033550">
    <property type="term" value="F:MAP kinase tyrosine phosphatase activity"/>
    <property type="evidence" value="ECO:0007669"/>
    <property type="project" value="TreeGrafter"/>
</dbReference>
<evidence type="ECO:0000259" key="11">
    <source>
        <dbReference type="PROSITE" id="PS50054"/>
    </source>
</evidence>
<evidence type="ECO:0000256" key="1">
    <source>
        <dbReference type="ARBA" id="ARBA00004123"/>
    </source>
</evidence>
<dbReference type="PROSITE" id="PS50056">
    <property type="entry name" value="TYR_PHOSPHATASE_2"/>
    <property type="match status" value="1"/>
</dbReference>
<dbReference type="InterPro" id="IPR000340">
    <property type="entry name" value="Dual-sp_phosphatase_cat-dom"/>
</dbReference>
<accession>A0A4U6UL21</accession>
<keyword evidence="7" id="KW-0539">Nucleus</keyword>
<protein>
    <recommendedName>
        <fullName evidence="15">Protein-tyrosine-phosphatase</fullName>
    </recommendedName>
</protein>
<dbReference type="CDD" id="cd14498">
    <property type="entry name" value="DSP"/>
    <property type="match status" value="1"/>
</dbReference>
<dbReference type="InterPro" id="IPR029021">
    <property type="entry name" value="Prot-tyrosine_phosphatase-like"/>
</dbReference>
<evidence type="ECO:0000256" key="9">
    <source>
        <dbReference type="ARBA" id="ARBA00048336"/>
    </source>
</evidence>
<evidence type="ECO:0000256" key="8">
    <source>
        <dbReference type="ARBA" id="ARBA00047761"/>
    </source>
</evidence>
<dbReference type="GO" id="GO:0017017">
    <property type="term" value="F:MAP kinase tyrosine/serine/threonine phosphatase activity"/>
    <property type="evidence" value="ECO:0007669"/>
    <property type="project" value="TreeGrafter"/>
</dbReference>
<evidence type="ECO:0000256" key="2">
    <source>
        <dbReference type="ARBA" id="ARBA00004496"/>
    </source>
</evidence>
<dbReference type="Proteomes" id="UP000298652">
    <property type="component" value="Chromosome 5"/>
</dbReference>
<dbReference type="PROSITE" id="PS50054">
    <property type="entry name" value="TYR_PHOSPHATASE_DUAL"/>
    <property type="match status" value="1"/>
</dbReference>
<dbReference type="GO" id="GO:0004722">
    <property type="term" value="F:protein serine/threonine phosphatase activity"/>
    <property type="evidence" value="ECO:0007669"/>
    <property type="project" value="UniProtKB-EC"/>
</dbReference>
<evidence type="ECO:0000313" key="13">
    <source>
        <dbReference type="EMBL" id="TKW14599.1"/>
    </source>
</evidence>
<dbReference type="Gene3D" id="3.90.190.10">
    <property type="entry name" value="Protein tyrosine phosphatase superfamily"/>
    <property type="match status" value="1"/>
</dbReference>
<evidence type="ECO:0000256" key="5">
    <source>
        <dbReference type="ARBA" id="ARBA00022801"/>
    </source>
</evidence>
<dbReference type="PANTHER" id="PTHR10159:SF511">
    <property type="entry name" value="DUAL SPECIFICITY PROTEIN PHOSPHATASE 1"/>
    <property type="match status" value="1"/>
</dbReference>
<comment type="catalytic activity">
    <reaction evidence="8">
        <text>O-phospho-L-seryl-[protein] + H2O = L-seryl-[protein] + phosphate</text>
        <dbReference type="Rhea" id="RHEA:20629"/>
        <dbReference type="Rhea" id="RHEA-COMP:9863"/>
        <dbReference type="Rhea" id="RHEA-COMP:11604"/>
        <dbReference type="ChEBI" id="CHEBI:15377"/>
        <dbReference type="ChEBI" id="CHEBI:29999"/>
        <dbReference type="ChEBI" id="CHEBI:43474"/>
        <dbReference type="ChEBI" id="CHEBI:83421"/>
        <dbReference type="EC" id="3.1.3.16"/>
    </reaction>
</comment>
<dbReference type="GO" id="GO:0005634">
    <property type="term" value="C:nucleus"/>
    <property type="evidence" value="ECO:0007669"/>
    <property type="project" value="UniProtKB-SubCell"/>
</dbReference>
<reference evidence="13" key="1">
    <citation type="submission" date="2019-03" db="EMBL/GenBank/DDBJ databases">
        <title>WGS assembly of Setaria viridis.</title>
        <authorList>
            <person name="Huang P."/>
            <person name="Jenkins J."/>
            <person name="Grimwood J."/>
            <person name="Barry K."/>
            <person name="Healey A."/>
            <person name="Mamidi S."/>
            <person name="Sreedasyam A."/>
            <person name="Shu S."/>
            <person name="Feldman M."/>
            <person name="Wu J."/>
            <person name="Yu Y."/>
            <person name="Chen C."/>
            <person name="Johnson J."/>
            <person name="Rokhsar D."/>
            <person name="Baxter I."/>
            <person name="Schmutz J."/>
            <person name="Brutnell T."/>
            <person name="Kellogg E."/>
        </authorList>
    </citation>
    <scope>NUCLEOTIDE SEQUENCE [LARGE SCALE GENOMIC DNA]</scope>
</reference>
<keyword evidence="6" id="KW-0904">Protein phosphatase</keyword>
<sequence>MSMPEAGQAAERDERGRDDYEQQQARVLVALMQSFCAARYRKADNTPCPIEQGLYLGSVGAALNKEALKSLNITHILIVARSLSPAFPAEFNYKKIEVLDSPDTDLLKHFDECFSFIDEAISSGGNVLVHCFAGRSRSVTIVVAYLMKKHQMSLESALSLVRSKRPQLAPNEGFISQLENFDKSLQGWGVSHLQAPRRSSLDKDNATQSSSALRATSAGDAGACADTVNPGELLILLPSLNQTNPTIVYFFCVTSVIRFYLHLHCKAGTKHNLRSWTRSCTLRALD</sequence>
<evidence type="ECO:0000256" key="10">
    <source>
        <dbReference type="ARBA" id="ARBA00051722"/>
    </source>
</evidence>
<dbReference type="SMART" id="SM00195">
    <property type="entry name" value="DSPc"/>
    <property type="match status" value="1"/>
</dbReference>
<evidence type="ECO:0000256" key="7">
    <source>
        <dbReference type="ARBA" id="ARBA00023242"/>
    </source>
</evidence>
<gene>
    <name evidence="13" type="ORF">SEVIR_5G177570v2</name>
</gene>
<keyword evidence="5" id="KW-0378">Hydrolase</keyword>
<dbReference type="PANTHER" id="PTHR10159">
    <property type="entry name" value="DUAL SPECIFICITY PROTEIN PHOSPHATASE"/>
    <property type="match status" value="1"/>
</dbReference>
<comment type="catalytic activity">
    <reaction evidence="10">
        <text>O-phospho-L-tyrosyl-[protein] + H2O = L-tyrosyl-[protein] + phosphate</text>
        <dbReference type="Rhea" id="RHEA:10684"/>
        <dbReference type="Rhea" id="RHEA-COMP:10136"/>
        <dbReference type="Rhea" id="RHEA-COMP:20101"/>
        <dbReference type="ChEBI" id="CHEBI:15377"/>
        <dbReference type="ChEBI" id="CHEBI:43474"/>
        <dbReference type="ChEBI" id="CHEBI:46858"/>
        <dbReference type="ChEBI" id="CHEBI:61978"/>
        <dbReference type="EC" id="3.1.3.48"/>
    </reaction>
</comment>
<dbReference type="AlphaFoldDB" id="A0A4U6UL21"/>
<evidence type="ECO:0000256" key="3">
    <source>
        <dbReference type="ARBA" id="ARBA00008601"/>
    </source>
</evidence>
<dbReference type="FunFam" id="3.90.190.10:FF:000056">
    <property type="entry name" value="Dual specificity phosphatase 12"/>
    <property type="match status" value="1"/>
</dbReference>
<dbReference type="GO" id="GO:0005737">
    <property type="term" value="C:cytoplasm"/>
    <property type="evidence" value="ECO:0007669"/>
    <property type="project" value="UniProtKB-SubCell"/>
</dbReference>